<dbReference type="EMBL" id="JAFNEN010000521">
    <property type="protein sequence ID" value="KAG8181308.1"/>
    <property type="molecule type" value="Genomic_DNA"/>
</dbReference>
<reference evidence="1 2" key="1">
    <citation type="journal article" date="2022" name="Nat. Ecol. Evol.">
        <title>A masculinizing supergene underlies an exaggerated male reproductive morph in a spider.</title>
        <authorList>
            <person name="Hendrickx F."/>
            <person name="De Corte Z."/>
            <person name="Sonet G."/>
            <person name="Van Belleghem S.M."/>
            <person name="Kostlbacher S."/>
            <person name="Vangestel C."/>
        </authorList>
    </citation>
    <scope>NUCLEOTIDE SEQUENCE [LARGE SCALE GENOMIC DNA]</scope>
    <source>
        <strain evidence="1">W744_W776</strain>
    </source>
</reference>
<comment type="caution">
    <text evidence="1">The sequence shown here is derived from an EMBL/GenBank/DDBJ whole genome shotgun (WGS) entry which is preliminary data.</text>
</comment>
<proteinExistence type="predicted"/>
<name>A0AAV6UBS9_9ARAC</name>
<protein>
    <submittedName>
        <fullName evidence="1">Uncharacterized protein</fullName>
    </submittedName>
</protein>
<evidence type="ECO:0000313" key="2">
    <source>
        <dbReference type="Proteomes" id="UP000827092"/>
    </source>
</evidence>
<keyword evidence="2" id="KW-1185">Reference proteome</keyword>
<dbReference type="Proteomes" id="UP000827092">
    <property type="component" value="Unassembled WGS sequence"/>
</dbReference>
<accession>A0AAV6UBS9</accession>
<evidence type="ECO:0000313" key="1">
    <source>
        <dbReference type="EMBL" id="KAG8181308.1"/>
    </source>
</evidence>
<sequence>MAVNNFLDVFPQELSTRLFPFYTLRDYDPKVSLNEWLQLEPKAYVAYIPPQGHDRVFFISAPVKDAHLTRLLTSARSPATLLPDPLIGFDKVSARLLKDPSNARRKSSVKTIYMCDHNLFIVSKWFTFGLHGKRAHFAVPYAVFGTSAGQETT</sequence>
<gene>
    <name evidence="1" type="ORF">JTE90_017478</name>
</gene>
<dbReference type="AlphaFoldDB" id="A0AAV6UBS9"/>
<organism evidence="1 2">
    <name type="scientific">Oedothorax gibbosus</name>
    <dbReference type="NCBI Taxonomy" id="931172"/>
    <lineage>
        <taxon>Eukaryota</taxon>
        <taxon>Metazoa</taxon>
        <taxon>Ecdysozoa</taxon>
        <taxon>Arthropoda</taxon>
        <taxon>Chelicerata</taxon>
        <taxon>Arachnida</taxon>
        <taxon>Araneae</taxon>
        <taxon>Araneomorphae</taxon>
        <taxon>Entelegynae</taxon>
        <taxon>Araneoidea</taxon>
        <taxon>Linyphiidae</taxon>
        <taxon>Erigoninae</taxon>
        <taxon>Oedothorax</taxon>
    </lineage>
</organism>